<feature type="chain" id="PRO_5002802885" evidence="3">
    <location>
        <begin position="21"/>
        <end position="525"/>
    </location>
</feature>
<dbReference type="STRING" id="497964.CfE428DRAFT_4513"/>
<dbReference type="Gene3D" id="3.40.720.10">
    <property type="entry name" value="Alkaline Phosphatase, subunit A"/>
    <property type="match status" value="1"/>
</dbReference>
<evidence type="ECO:0000259" key="4">
    <source>
        <dbReference type="Pfam" id="PF00884"/>
    </source>
</evidence>
<dbReference type="PANTHER" id="PTHR45953">
    <property type="entry name" value="IDURONATE 2-SULFATASE"/>
    <property type="match status" value="1"/>
</dbReference>
<reference evidence="5 6" key="1">
    <citation type="journal article" date="2011" name="J. Bacteriol.">
        <title>Genome sequence of Chthoniobacter flavus Ellin428, an aerobic heterotrophic soil bacterium.</title>
        <authorList>
            <person name="Kant R."/>
            <person name="van Passel M.W."/>
            <person name="Palva A."/>
            <person name="Lucas S."/>
            <person name="Lapidus A."/>
            <person name="Glavina Del Rio T."/>
            <person name="Dalin E."/>
            <person name="Tice H."/>
            <person name="Bruce D."/>
            <person name="Goodwin L."/>
            <person name="Pitluck S."/>
            <person name="Larimer F.W."/>
            <person name="Land M.L."/>
            <person name="Hauser L."/>
            <person name="Sangwan P."/>
            <person name="de Vos W.M."/>
            <person name="Janssen P.H."/>
            <person name="Smidt H."/>
        </authorList>
    </citation>
    <scope>NUCLEOTIDE SEQUENCE [LARGE SCALE GENOMIC DNA]</scope>
    <source>
        <strain evidence="5 6">Ellin428</strain>
    </source>
</reference>
<comment type="caution">
    <text evidence="5">The sequence shown here is derived from an EMBL/GenBank/DDBJ whole genome shotgun (WGS) entry which is preliminary data.</text>
</comment>
<dbReference type="InterPro" id="IPR000917">
    <property type="entry name" value="Sulfatase_N"/>
</dbReference>
<gene>
    <name evidence="5" type="ORF">CfE428DRAFT_4513</name>
</gene>
<dbReference type="GO" id="GO:0005737">
    <property type="term" value="C:cytoplasm"/>
    <property type="evidence" value="ECO:0007669"/>
    <property type="project" value="TreeGrafter"/>
</dbReference>
<feature type="domain" description="Sulfatase N-terminal" evidence="4">
    <location>
        <begin position="32"/>
        <end position="385"/>
    </location>
</feature>
<evidence type="ECO:0000256" key="3">
    <source>
        <dbReference type="SAM" id="SignalP"/>
    </source>
</evidence>
<dbReference type="eggNOG" id="COG3119">
    <property type="taxonomic scope" value="Bacteria"/>
</dbReference>
<feature type="signal peptide" evidence="3">
    <location>
        <begin position="1"/>
        <end position="20"/>
    </location>
</feature>
<evidence type="ECO:0000313" key="5">
    <source>
        <dbReference type="EMBL" id="EDY18082.1"/>
    </source>
</evidence>
<dbReference type="InterPro" id="IPR017850">
    <property type="entry name" value="Alkaline_phosphatase_core_sf"/>
</dbReference>
<dbReference type="PANTHER" id="PTHR45953:SF1">
    <property type="entry name" value="IDURONATE 2-SULFATASE"/>
    <property type="match status" value="1"/>
</dbReference>
<dbReference type="GO" id="GO:0046872">
    <property type="term" value="F:metal ion binding"/>
    <property type="evidence" value="ECO:0007669"/>
    <property type="project" value="UniProtKB-KW"/>
</dbReference>
<accession>B4D6H3</accession>
<evidence type="ECO:0000313" key="6">
    <source>
        <dbReference type="Proteomes" id="UP000005824"/>
    </source>
</evidence>
<keyword evidence="3" id="KW-0732">Signal</keyword>
<dbReference type="GO" id="GO:0008484">
    <property type="term" value="F:sulfuric ester hydrolase activity"/>
    <property type="evidence" value="ECO:0007669"/>
    <property type="project" value="TreeGrafter"/>
</dbReference>
<dbReference type="EMBL" id="ABVL01000015">
    <property type="protein sequence ID" value="EDY18082.1"/>
    <property type="molecule type" value="Genomic_DNA"/>
</dbReference>
<keyword evidence="6" id="KW-1185">Reference proteome</keyword>
<dbReference type="SUPFAM" id="SSF53649">
    <property type="entry name" value="Alkaline phosphatase-like"/>
    <property type="match status" value="1"/>
</dbReference>
<sequence>MITKWLLSAALAALSVVALAAEENSPTPPRRPNILFIMTDQQRWDCVGANGNTIIKTPNMDRLAARGANFSNVYVASPVCVPSRISFFTGRYAHSHRNRVNYTPLDASEVLLQARLKEAGYRTASVGKLHYFPPTVEHAKSTGFDIVELHDGVPFTDKWSDYVKWRQANDPKKDIYYRATAKNIEPGKNPNRAAIDTQYTDTTWTGERGRYWLTELAKGQQPFFLYVSFWKPHSPYEIGPPYDSMYDDANIPIPETVTANDLASMPLPLQKLSLRENPNVWKQTQERVEWMYRSYYGAISHVDHEIGLLLEALEASGQAQNTLIVFSSDHGDQLMEHRIYGKNCFFEPSVKVPLMVSLPGRIKPAHYDQLMETVDLVPTLLDFIGLPEPREVQGRSFAPLIADLGRPYTPHDAVFSENIIPEVITSGKMDLPFEKGKGVDGVRHPDAKMVRTDRWKYCYYPEGYAELYDLQKDPGERTNLAGRPENHAVEEEMRTRLLNWLIDSAEADEIAPRWLLSDPPPTPKK</sequence>
<dbReference type="InParanoid" id="B4D6H3"/>
<dbReference type="RefSeq" id="WP_006981835.1">
    <property type="nucleotide sequence ID" value="NZ_ABVL01000015.1"/>
</dbReference>
<proteinExistence type="predicted"/>
<keyword evidence="1" id="KW-0479">Metal-binding</keyword>
<dbReference type="Proteomes" id="UP000005824">
    <property type="component" value="Unassembled WGS sequence"/>
</dbReference>
<dbReference type="AlphaFoldDB" id="B4D6H3"/>
<protein>
    <submittedName>
        <fullName evidence="5">Sulfatase</fullName>
    </submittedName>
</protein>
<evidence type="ECO:0000256" key="2">
    <source>
        <dbReference type="ARBA" id="ARBA00022801"/>
    </source>
</evidence>
<evidence type="ECO:0000256" key="1">
    <source>
        <dbReference type="ARBA" id="ARBA00022723"/>
    </source>
</evidence>
<dbReference type="Pfam" id="PF00884">
    <property type="entry name" value="Sulfatase"/>
    <property type="match status" value="1"/>
</dbReference>
<name>B4D6H3_9BACT</name>
<keyword evidence="2" id="KW-0378">Hydrolase</keyword>
<organism evidence="5 6">
    <name type="scientific">Chthoniobacter flavus Ellin428</name>
    <dbReference type="NCBI Taxonomy" id="497964"/>
    <lineage>
        <taxon>Bacteria</taxon>
        <taxon>Pseudomonadati</taxon>
        <taxon>Verrucomicrobiota</taxon>
        <taxon>Spartobacteria</taxon>
        <taxon>Chthoniobacterales</taxon>
        <taxon>Chthoniobacteraceae</taxon>
        <taxon>Chthoniobacter</taxon>
    </lineage>
</organism>